<accession>A0ABX1WTF0</accession>
<dbReference type="RefSeq" id="WP_171594638.1">
    <property type="nucleotide sequence ID" value="NZ_RZNH01000007.1"/>
</dbReference>
<dbReference type="Proteomes" id="UP000732105">
    <property type="component" value="Unassembled WGS sequence"/>
</dbReference>
<evidence type="ECO:0008006" key="3">
    <source>
        <dbReference type="Google" id="ProtNLM"/>
    </source>
</evidence>
<dbReference type="EMBL" id="RZNH01000007">
    <property type="protein sequence ID" value="NOU59358.1"/>
    <property type="molecule type" value="Genomic_DNA"/>
</dbReference>
<reference evidence="1 2" key="1">
    <citation type="submission" date="2018-12" db="EMBL/GenBank/DDBJ databases">
        <title>Marinifilum JC070 sp. nov., a marine bacterium isolated from Yongle Blue Hole in the South China Sea.</title>
        <authorList>
            <person name="Fu T."/>
        </authorList>
    </citation>
    <scope>NUCLEOTIDE SEQUENCE [LARGE SCALE GENOMIC DNA]</scope>
    <source>
        <strain evidence="1 2">JC070</strain>
    </source>
</reference>
<comment type="caution">
    <text evidence="1">The sequence shown here is derived from an EMBL/GenBank/DDBJ whole genome shotgun (WGS) entry which is preliminary data.</text>
</comment>
<evidence type="ECO:0000313" key="1">
    <source>
        <dbReference type="EMBL" id="NOU59358.1"/>
    </source>
</evidence>
<evidence type="ECO:0000313" key="2">
    <source>
        <dbReference type="Proteomes" id="UP000732105"/>
    </source>
</evidence>
<keyword evidence="2" id="KW-1185">Reference proteome</keyword>
<organism evidence="1 2">
    <name type="scientific">Marinifilum caeruleilacunae</name>
    <dbReference type="NCBI Taxonomy" id="2499076"/>
    <lineage>
        <taxon>Bacteria</taxon>
        <taxon>Pseudomonadati</taxon>
        <taxon>Bacteroidota</taxon>
        <taxon>Bacteroidia</taxon>
        <taxon>Marinilabiliales</taxon>
        <taxon>Marinifilaceae</taxon>
    </lineage>
</organism>
<protein>
    <recommendedName>
        <fullName evidence="3">Bacteriocin</fullName>
    </recommendedName>
</protein>
<sequence length="67" mass="7358">MDLENYGVQEMSEQDVRCIDGGWSWDDFGQGNADGVGVGTKPTSFDHSFSYWCGYAVGTLCYTMGKS</sequence>
<proteinExistence type="predicted"/>
<name>A0ABX1WTF0_9BACT</name>
<gene>
    <name evidence="1" type="ORF">ELS83_05985</name>
</gene>